<feature type="transmembrane region" description="Helical" evidence="1">
    <location>
        <begin position="385"/>
        <end position="406"/>
    </location>
</feature>
<dbReference type="RefSeq" id="XP_053589354.1">
    <property type="nucleotide sequence ID" value="XM_053725160.1"/>
</dbReference>
<gene>
    <name evidence="2" type="ORF">GCK72_005394</name>
</gene>
<feature type="transmembrane region" description="Helical" evidence="1">
    <location>
        <begin position="358"/>
        <end position="379"/>
    </location>
</feature>
<dbReference type="Proteomes" id="UP000483820">
    <property type="component" value="Chromosome II"/>
</dbReference>
<name>A0A6A5HHA3_CAERE</name>
<evidence type="ECO:0000313" key="3">
    <source>
        <dbReference type="Proteomes" id="UP000483820"/>
    </source>
</evidence>
<dbReference type="CTD" id="9821645"/>
<feature type="transmembrane region" description="Helical" evidence="1">
    <location>
        <begin position="299"/>
        <end position="319"/>
    </location>
</feature>
<dbReference type="GeneID" id="9821645"/>
<keyword evidence="1" id="KW-0472">Membrane</keyword>
<dbReference type="AlphaFoldDB" id="A0A6A5HHA3"/>
<feature type="transmembrane region" description="Helical" evidence="1">
    <location>
        <begin position="325"/>
        <end position="346"/>
    </location>
</feature>
<accession>A0A6A5HHA3</accession>
<protein>
    <submittedName>
        <fullName evidence="2">Uncharacterized protein</fullName>
    </submittedName>
</protein>
<evidence type="ECO:0000313" key="2">
    <source>
        <dbReference type="EMBL" id="KAF1765442.1"/>
    </source>
</evidence>
<proteinExistence type="predicted"/>
<feature type="transmembrane region" description="Helical" evidence="1">
    <location>
        <begin position="252"/>
        <end position="269"/>
    </location>
</feature>
<organism evidence="2 3">
    <name type="scientific">Caenorhabditis remanei</name>
    <name type="common">Caenorhabditis vulgaris</name>
    <dbReference type="NCBI Taxonomy" id="31234"/>
    <lineage>
        <taxon>Eukaryota</taxon>
        <taxon>Metazoa</taxon>
        <taxon>Ecdysozoa</taxon>
        <taxon>Nematoda</taxon>
        <taxon>Chromadorea</taxon>
        <taxon>Rhabditida</taxon>
        <taxon>Rhabditina</taxon>
        <taxon>Rhabditomorpha</taxon>
        <taxon>Rhabditoidea</taxon>
        <taxon>Rhabditidae</taxon>
        <taxon>Peloderinae</taxon>
        <taxon>Caenorhabditis</taxon>
    </lineage>
</organism>
<reference evidence="2 3" key="1">
    <citation type="submission" date="2019-12" db="EMBL/GenBank/DDBJ databases">
        <title>Chromosome-level assembly of the Caenorhabditis remanei genome.</title>
        <authorList>
            <person name="Teterina A.A."/>
            <person name="Willis J.H."/>
            <person name="Phillips P.C."/>
        </authorList>
    </citation>
    <scope>NUCLEOTIDE SEQUENCE [LARGE SCALE GENOMIC DNA]</scope>
    <source>
        <strain evidence="2 3">PX506</strain>
        <tissue evidence="2">Whole organism</tissue>
    </source>
</reference>
<comment type="caution">
    <text evidence="2">The sequence shown here is derived from an EMBL/GenBank/DDBJ whole genome shotgun (WGS) entry which is preliminary data.</text>
</comment>
<evidence type="ECO:0000256" key="1">
    <source>
        <dbReference type="SAM" id="Phobius"/>
    </source>
</evidence>
<keyword evidence="1" id="KW-1133">Transmembrane helix</keyword>
<keyword evidence="1" id="KW-0812">Transmembrane</keyword>
<dbReference type="KEGG" id="crq:GCK72_005394"/>
<dbReference type="EMBL" id="WUAV01000002">
    <property type="protein sequence ID" value="KAF1765442.1"/>
    <property type="molecule type" value="Genomic_DNA"/>
</dbReference>
<sequence>MNTDTLIANTRKGNKEVAYQLFGTLFHVLANGGFCRTICFHVDYMRKKYLERTEQKMGSNLPRALRKLLKCCLYEARCQAYALLKKILLLVGDDPLDAFCRSHDIFELESLFGGPYARTVFDSRSPILTHTYDHVSAVTDKRLSIHIADGETVTIITFILCHLVVSILHGIRTWGMDSILDVLHKRSSGCDGGSENESVARMEDVGIHHFCVIHFPLIYLYMTAKIIFEPLKTIEVPGYSKDGIRCEVGGNYMMMALFSVFYFIVIICFRTKGCTETETDEKEKEEEERQLERAKVELIVGYIGIIICTIVLQASWFWIFDDFWTGSQIVQLSMFSVILIQGMFLVPNTMYAFELEQFTFCWFLPVFIIFPTALMMPWTTTLVQFGFNVFFNFSIYCYSICLYFLFTGKLRIYTESNDTEVKINNRAKPILTV</sequence>